<comment type="subcellular location">
    <subcellularLocation>
        <location evidence="1">Membrane</location>
        <topology evidence="1">Multi-pass membrane protein</topology>
    </subcellularLocation>
</comment>
<protein>
    <submittedName>
        <fullName evidence="7">O-antigen ligase domain-containing protein</fullName>
    </submittedName>
</protein>
<evidence type="ECO:0000313" key="8">
    <source>
        <dbReference type="Proteomes" id="UP000273500"/>
    </source>
</evidence>
<accession>A0A3R9NTB2</accession>
<feature type="domain" description="O-antigen ligase-related" evidence="6">
    <location>
        <begin position="227"/>
        <end position="355"/>
    </location>
</feature>
<organism evidence="7 8">
    <name type="scientific">Hymenobacter rigui</name>
    <dbReference type="NCBI Taxonomy" id="334424"/>
    <lineage>
        <taxon>Bacteria</taxon>
        <taxon>Pseudomonadati</taxon>
        <taxon>Bacteroidota</taxon>
        <taxon>Cytophagia</taxon>
        <taxon>Cytophagales</taxon>
        <taxon>Hymenobacteraceae</taxon>
        <taxon>Hymenobacter</taxon>
    </lineage>
</organism>
<dbReference type="EMBL" id="RWIT01000027">
    <property type="protein sequence ID" value="RSK43100.1"/>
    <property type="molecule type" value="Genomic_DNA"/>
</dbReference>
<dbReference type="OrthoDB" id="635527at2"/>
<dbReference type="InterPro" id="IPR007016">
    <property type="entry name" value="O-antigen_ligase-rel_domated"/>
</dbReference>
<feature type="transmembrane region" description="Helical" evidence="5">
    <location>
        <begin position="340"/>
        <end position="363"/>
    </location>
</feature>
<name>A0A3R9NTB2_9BACT</name>
<dbReference type="PANTHER" id="PTHR37422:SF17">
    <property type="entry name" value="O-ANTIGEN LIGASE"/>
    <property type="match status" value="1"/>
</dbReference>
<dbReference type="InterPro" id="IPR051533">
    <property type="entry name" value="WaaL-like"/>
</dbReference>
<evidence type="ECO:0000256" key="2">
    <source>
        <dbReference type="ARBA" id="ARBA00022692"/>
    </source>
</evidence>
<evidence type="ECO:0000256" key="1">
    <source>
        <dbReference type="ARBA" id="ARBA00004141"/>
    </source>
</evidence>
<comment type="caution">
    <text evidence="7">The sequence shown here is derived from an EMBL/GenBank/DDBJ whole genome shotgun (WGS) entry which is preliminary data.</text>
</comment>
<feature type="transmembrane region" description="Helical" evidence="5">
    <location>
        <begin position="375"/>
        <end position="397"/>
    </location>
</feature>
<reference evidence="7 8" key="1">
    <citation type="submission" date="2018-12" db="EMBL/GenBank/DDBJ databases">
        <authorList>
            <person name="Feng G."/>
            <person name="Zhu H."/>
        </authorList>
    </citation>
    <scope>NUCLEOTIDE SEQUENCE [LARGE SCALE GENOMIC DNA]</scope>
    <source>
        <strain evidence="7 8">KCTC 12533</strain>
    </source>
</reference>
<feature type="transmembrane region" description="Helical" evidence="5">
    <location>
        <begin position="88"/>
        <end position="108"/>
    </location>
</feature>
<dbReference type="AlphaFoldDB" id="A0A3R9NTB2"/>
<sequence>MITSACTAAPTMHKTFTPSNHQWLLRIVQVLLTLILLIKLAGFFTWSEDVGLTRIFKTGSRLAMTLAAAGVSQWLQRRGAVAAWRWQHSLAVLLYGAYLLLGLASLLWSGNPGYSLLQLLMVVETLVFAYFYAQCFVLLDTFYQGSNIHFARVVGNACFWLVLGFLVGAVAAPDTFYRLTHGGEEARLGGFMMNPNELGMLCVVGASCLSFNFYQKYRLRRTLLQLLPLVVALVLTGSRSSLAGFGLVLFFHLRQAGRRWQLLALGGVGASLPLLAGLVVKQGGLEEVLSLTGRLPFWQALLTEGLPREPLLGYGFMRIAYGEYFQSTHTYAAQMTHNTFIQVLLNLGVVGFGVVLAQLLLLVRGALLSPDRQARLLFVGLLIPLLINSFTEFGIFGQSNFGILFYQLLIFLTCLRFNPRLTAPERRVLRLRRPDLVLLPAAG</sequence>
<keyword evidence="2 5" id="KW-0812">Transmembrane</keyword>
<proteinExistence type="predicted"/>
<dbReference type="Proteomes" id="UP000273500">
    <property type="component" value="Unassembled WGS sequence"/>
</dbReference>
<feature type="transmembrane region" description="Helical" evidence="5">
    <location>
        <begin position="115"/>
        <end position="133"/>
    </location>
</feature>
<feature type="transmembrane region" description="Helical" evidence="5">
    <location>
        <begin position="198"/>
        <end position="214"/>
    </location>
</feature>
<dbReference type="GO" id="GO:0016020">
    <property type="term" value="C:membrane"/>
    <property type="evidence" value="ECO:0007669"/>
    <property type="project" value="UniProtKB-SubCell"/>
</dbReference>
<feature type="transmembrane region" description="Helical" evidence="5">
    <location>
        <begin position="262"/>
        <end position="280"/>
    </location>
</feature>
<dbReference type="PANTHER" id="PTHR37422">
    <property type="entry name" value="TEICHURONIC ACID BIOSYNTHESIS PROTEIN TUAE"/>
    <property type="match status" value="1"/>
</dbReference>
<evidence type="ECO:0000256" key="5">
    <source>
        <dbReference type="SAM" id="Phobius"/>
    </source>
</evidence>
<keyword evidence="8" id="KW-1185">Reference proteome</keyword>
<evidence type="ECO:0000313" key="7">
    <source>
        <dbReference type="EMBL" id="RSK43100.1"/>
    </source>
</evidence>
<keyword evidence="4 5" id="KW-0472">Membrane</keyword>
<evidence type="ECO:0000256" key="3">
    <source>
        <dbReference type="ARBA" id="ARBA00022989"/>
    </source>
</evidence>
<feature type="transmembrane region" description="Helical" evidence="5">
    <location>
        <begin position="23"/>
        <end position="46"/>
    </location>
</feature>
<feature type="transmembrane region" description="Helical" evidence="5">
    <location>
        <begin position="403"/>
        <end position="423"/>
    </location>
</feature>
<keyword evidence="7" id="KW-0436">Ligase</keyword>
<dbReference type="GO" id="GO:0016874">
    <property type="term" value="F:ligase activity"/>
    <property type="evidence" value="ECO:0007669"/>
    <property type="project" value="UniProtKB-KW"/>
</dbReference>
<gene>
    <name evidence="7" type="ORF">EI291_22340</name>
</gene>
<dbReference type="Pfam" id="PF04932">
    <property type="entry name" value="Wzy_C"/>
    <property type="match status" value="1"/>
</dbReference>
<keyword evidence="3 5" id="KW-1133">Transmembrane helix</keyword>
<evidence type="ECO:0000259" key="6">
    <source>
        <dbReference type="Pfam" id="PF04932"/>
    </source>
</evidence>
<feature type="transmembrane region" description="Helical" evidence="5">
    <location>
        <begin position="153"/>
        <end position="177"/>
    </location>
</feature>
<feature type="transmembrane region" description="Helical" evidence="5">
    <location>
        <begin position="226"/>
        <end position="250"/>
    </location>
</feature>
<evidence type="ECO:0000256" key="4">
    <source>
        <dbReference type="ARBA" id="ARBA00023136"/>
    </source>
</evidence>